<reference evidence="2 3" key="1">
    <citation type="submission" date="2024-01" db="EMBL/GenBank/DDBJ databases">
        <title>Complete genome of Cladobotryum mycophilum ATHUM6906.</title>
        <authorList>
            <person name="Christinaki A.C."/>
            <person name="Myridakis A.I."/>
            <person name="Kouvelis V.N."/>
        </authorList>
    </citation>
    <scope>NUCLEOTIDE SEQUENCE [LARGE SCALE GENOMIC DNA]</scope>
    <source>
        <strain evidence="2 3">ATHUM6906</strain>
    </source>
</reference>
<accession>A0ABR0S6I4</accession>
<comment type="caution">
    <text evidence="2">The sequence shown here is derived from an EMBL/GenBank/DDBJ whole genome shotgun (WGS) entry which is preliminary data.</text>
</comment>
<evidence type="ECO:0000313" key="3">
    <source>
        <dbReference type="Proteomes" id="UP001338125"/>
    </source>
</evidence>
<evidence type="ECO:0000313" key="2">
    <source>
        <dbReference type="EMBL" id="KAK5987761.1"/>
    </source>
</evidence>
<feature type="region of interest" description="Disordered" evidence="1">
    <location>
        <begin position="74"/>
        <end position="93"/>
    </location>
</feature>
<dbReference type="Proteomes" id="UP001338125">
    <property type="component" value="Unassembled WGS sequence"/>
</dbReference>
<evidence type="ECO:0000256" key="1">
    <source>
        <dbReference type="SAM" id="MobiDB-lite"/>
    </source>
</evidence>
<protein>
    <recommendedName>
        <fullName evidence="4">Secreted protein</fullName>
    </recommendedName>
</protein>
<sequence>MACFRSLFPATYSWSTWVWAARYSRTTSQSFRTQSQSMDEGRRIAHDVNRAVLPTFQVTCPSFEKLTRFEKGSTFERAESSDGTSPPAWNLPG</sequence>
<dbReference type="EMBL" id="JAVFKD010000016">
    <property type="protein sequence ID" value="KAK5987761.1"/>
    <property type="molecule type" value="Genomic_DNA"/>
</dbReference>
<name>A0ABR0S6I4_9HYPO</name>
<evidence type="ECO:0008006" key="4">
    <source>
        <dbReference type="Google" id="ProtNLM"/>
    </source>
</evidence>
<proteinExistence type="predicted"/>
<keyword evidence="3" id="KW-1185">Reference proteome</keyword>
<organism evidence="2 3">
    <name type="scientific">Cladobotryum mycophilum</name>
    <dbReference type="NCBI Taxonomy" id="491253"/>
    <lineage>
        <taxon>Eukaryota</taxon>
        <taxon>Fungi</taxon>
        <taxon>Dikarya</taxon>
        <taxon>Ascomycota</taxon>
        <taxon>Pezizomycotina</taxon>
        <taxon>Sordariomycetes</taxon>
        <taxon>Hypocreomycetidae</taxon>
        <taxon>Hypocreales</taxon>
        <taxon>Hypocreaceae</taxon>
        <taxon>Cladobotryum</taxon>
    </lineage>
</organism>
<gene>
    <name evidence="2" type="ORF">PT974_11894</name>
</gene>